<dbReference type="AlphaFoldDB" id="A0A183IXZ9"/>
<protein>
    <submittedName>
        <fullName evidence="4">Ovule protein</fullName>
    </submittedName>
</protein>
<evidence type="ECO:0000313" key="3">
    <source>
        <dbReference type="Proteomes" id="UP000270296"/>
    </source>
</evidence>
<sequence>MTKRFEEPREVSVKLSHLLLMRLLMEQIYYIDRSPGSKRARKLFGDGGMLPKMDETKTKISTSNAVVTRSEKKRQTARCHYNTSKMTPRNDTANGSLQSEIAIYPLSQGKSTG</sequence>
<gene>
    <name evidence="2" type="ORF">SBAD_LOCUS8497</name>
</gene>
<dbReference type="WBParaSite" id="SBAD_0000880801-mRNA-1">
    <property type="protein sequence ID" value="SBAD_0000880801-mRNA-1"/>
    <property type="gene ID" value="SBAD_0000880801"/>
</dbReference>
<organism evidence="4">
    <name type="scientific">Soboliphyme baturini</name>
    <dbReference type="NCBI Taxonomy" id="241478"/>
    <lineage>
        <taxon>Eukaryota</taxon>
        <taxon>Metazoa</taxon>
        <taxon>Ecdysozoa</taxon>
        <taxon>Nematoda</taxon>
        <taxon>Enoplea</taxon>
        <taxon>Dorylaimia</taxon>
        <taxon>Dioctophymatida</taxon>
        <taxon>Dioctophymatoidea</taxon>
        <taxon>Soboliphymatidae</taxon>
        <taxon>Soboliphyme</taxon>
    </lineage>
</organism>
<name>A0A183IXZ9_9BILA</name>
<feature type="region of interest" description="Disordered" evidence="1">
    <location>
        <begin position="83"/>
        <end position="113"/>
    </location>
</feature>
<dbReference type="Proteomes" id="UP000270296">
    <property type="component" value="Unassembled WGS sequence"/>
</dbReference>
<reference evidence="4" key="1">
    <citation type="submission" date="2016-06" db="UniProtKB">
        <authorList>
            <consortium name="WormBaseParasite"/>
        </authorList>
    </citation>
    <scope>IDENTIFICATION</scope>
</reference>
<reference evidence="2 3" key="2">
    <citation type="submission" date="2018-11" db="EMBL/GenBank/DDBJ databases">
        <authorList>
            <consortium name="Pathogen Informatics"/>
        </authorList>
    </citation>
    <scope>NUCLEOTIDE SEQUENCE [LARGE SCALE GENOMIC DNA]</scope>
</reference>
<evidence type="ECO:0000256" key="1">
    <source>
        <dbReference type="SAM" id="MobiDB-lite"/>
    </source>
</evidence>
<keyword evidence="3" id="KW-1185">Reference proteome</keyword>
<dbReference type="EMBL" id="UZAM01011653">
    <property type="protein sequence ID" value="VDP17460.1"/>
    <property type="molecule type" value="Genomic_DNA"/>
</dbReference>
<proteinExistence type="predicted"/>
<evidence type="ECO:0000313" key="4">
    <source>
        <dbReference type="WBParaSite" id="SBAD_0000880801-mRNA-1"/>
    </source>
</evidence>
<feature type="compositionally biased region" description="Polar residues" evidence="1">
    <location>
        <begin position="83"/>
        <end position="99"/>
    </location>
</feature>
<evidence type="ECO:0000313" key="2">
    <source>
        <dbReference type="EMBL" id="VDP17460.1"/>
    </source>
</evidence>
<accession>A0A183IXZ9</accession>